<dbReference type="SUPFAM" id="SSF52540">
    <property type="entry name" value="P-loop containing nucleoside triphosphate hydrolases"/>
    <property type="match status" value="1"/>
</dbReference>
<dbReference type="NCBIfam" id="TIGR01128">
    <property type="entry name" value="holA"/>
    <property type="match status" value="1"/>
</dbReference>
<evidence type="ECO:0000256" key="1">
    <source>
        <dbReference type="ARBA" id="ARBA00012417"/>
    </source>
</evidence>
<sequence length="348" mass="37500">MAEKRAGDVEAFVARPDFTAPILLLYGPDAGLVSERAGRLAAASGIDESDPFATVILAADELEKNIGRLFDEARTVSMFGGRRLVRVRGTGGKALAEAVADLASDPPSDTIVIVEAGELRKSSPLRAAAERGRGAMALPCYQDEARALDRMIDEELRAAALKMTEPARDLLRSRLGADRRASRSEVQKLCLYAYGSGEITDEDVRTVVGDVSAETVDEIIDAAASGEVRKLPALIDRALSSGTPGFLLLQGLLRHFHGLQVMRQAVERAGEPVSRVVERKRPHFRRRPALETALGTWTLSAIGEALIQIEAAVLATRRSASISDALVRQTVLELGVQAARARTRSDRN</sequence>
<dbReference type="PANTHER" id="PTHR34388">
    <property type="entry name" value="DNA POLYMERASE III SUBUNIT DELTA"/>
    <property type="match status" value="1"/>
</dbReference>
<dbReference type="STRING" id="1365950.SAMN05428963_11938"/>
<accession>A0A1T4T4W7</accession>
<evidence type="ECO:0000256" key="2">
    <source>
        <dbReference type="ARBA" id="ARBA00022679"/>
    </source>
</evidence>
<gene>
    <name evidence="8" type="ORF">SAMN05428963_11938</name>
</gene>
<dbReference type="InterPro" id="IPR027417">
    <property type="entry name" value="P-loop_NTPase"/>
</dbReference>
<reference evidence="8 9" key="1">
    <citation type="submission" date="2017-02" db="EMBL/GenBank/DDBJ databases">
        <authorList>
            <person name="Peterson S.W."/>
        </authorList>
    </citation>
    <scope>NUCLEOTIDE SEQUENCE [LARGE SCALE GENOMIC DNA]</scope>
    <source>
        <strain evidence="8 9">USBA 369</strain>
    </source>
</reference>
<evidence type="ECO:0000256" key="4">
    <source>
        <dbReference type="ARBA" id="ARBA00022705"/>
    </source>
</evidence>
<organism evidence="8 9">
    <name type="scientific">Consotaella salsifontis</name>
    <dbReference type="NCBI Taxonomy" id="1365950"/>
    <lineage>
        <taxon>Bacteria</taxon>
        <taxon>Pseudomonadati</taxon>
        <taxon>Pseudomonadota</taxon>
        <taxon>Alphaproteobacteria</taxon>
        <taxon>Hyphomicrobiales</taxon>
        <taxon>Aurantimonadaceae</taxon>
        <taxon>Consotaella</taxon>
    </lineage>
</organism>
<name>A0A1T4T4W7_9HYPH</name>
<dbReference type="RefSeq" id="WP_078710122.1">
    <property type="nucleotide sequence ID" value="NZ_FUXL01000019.1"/>
</dbReference>
<proteinExistence type="inferred from homology"/>
<dbReference type="GO" id="GO:0006261">
    <property type="term" value="P:DNA-templated DNA replication"/>
    <property type="evidence" value="ECO:0007669"/>
    <property type="project" value="TreeGrafter"/>
</dbReference>
<dbReference type="GO" id="GO:0003887">
    <property type="term" value="F:DNA-directed DNA polymerase activity"/>
    <property type="evidence" value="ECO:0007669"/>
    <property type="project" value="UniProtKB-KW"/>
</dbReference>
<dbReference type="Gene3D" id="3.40.50.300">
    <property type="entry name" value="P-loop containing nucleotide triphosphate hydrolases"/>
    <property type="match status" value="1"/>
</dbReference>
<dbReference type="GO" id="GO:0003677">
    <property type="term" value="F:DNA binding"/>
    <property type="evidence" value="ECO:0007669"/>
    <property type="project" value="InterPro"/>
</dbReference>
<dbReference type="InterPro" id="IPR005790">
    <property type="entry name" value="DNA_polIII_delta"/>
</dbReference>
<dbReference type="EC" id="2.7.7.7" evidence="1"/>
<evidence type="ECO:0000313" key="8">
    <source>
        <dbReference type="EMBL" id="SKA35486.1"/>
    </source>
</evidence>
<evidence type="ECO:0000256" key="6">
    <source>
        <dbReference type="ARBA" id="ARBA00034754"/>
    </source>
</evidence>
<keyword evidence="4" id="KW-0235">DNA replication</keyword>
<keyword evidence="5" id="KW-0239">DNA-directed DNA polymerase</keyword>
<dbReference type="Proteomes" id="UP000190135">
    <property type="component" value="Unassembled WGS sequence"/>
</dbReference>
<dbReference type="InterPro" id="IPR008921">
    <property type="entry name" value="DNA_pol3_clamp-load_cplx_C"/>
</dbReference>
<comment type="similarity">
    <text evidence="6">Belongs to the DNA polymerase HolA subunit family.</text>
</comment>
<protein>
    <recommendedName>
        <fullName evidence="1">DNA-directed DNA polymerase</fullName>
        <ecNumber evidence="1">2.7.7.7</ecNumber>
    </recommendedName>
</protein>
<dbReference type="PANTHER" id="PTHR34388:SF1">
    <property type="entry name" value="DNA POLYMERASE III SUBUNIT DELTA"/>
    <property type="match status" value="1"/>
</dbReference>
<dbReference type="EMBL" id="FUXL01000019">
    <property type="protein sequence ID" value="SKA35486.1"/>
    <property type="molecule type" value="Genomic_DNA"/>
</dbReference>
<evidence type="ECO:0000256" key="5">
    <source>
        <dbReference type="ARBA" id="ARBA00022932"/>
    </source>
</evidence>
<evidence type="ECO:0000256" key="7">
    <source>
        <dbReference type="ARBA" id="ARBA00049244"/>
    </source>
</evidence>
<dbReference type="OrthoDB" id="9804983at2"/>
<dbReference type="SUPFAM" id="SSF48019">
    <property type="entry name" value="post-AAA+ oligomerization domain-like"/>
    <property type="match status" value="1"/>
</dbReference>
<keyword evidence="2" id="KW-0808">Transferase</keyword>
<keyword evidence="9" id="KW-1185">Reference proteome</keyword>
<comment type="catalytic activity">
    <reaction evidence="7">
        <text>DNA(n) + a 2'-deoxyribonucleoside 5'-triphosphate = DNA(n+1) + diphosphate</text>
        <dbReference type="Rhea" id="RHEA:22508"/>
        <dbReference type="Rhea" id="RHEA-COMP:17339"/>
        <dbReference type="Rhea" id="RHEA-COMP:17340"/>
        <dbReference type="ChEBI" id="CHEBI:33019"/>
        <dbReference type="ChEBI" id="CHEBI:61560"/>
        <dbReference type="ChEBI" id="CHEBI:173112"/>
        <dbReference type="EC" id="2.7.7.7"/>
    </reaction>
</comment>
<evidence type="ECO:0000256" key="3">
    <source>
        <dbReference type="ARBA" id="ARBA00022695"/>
    </source>
</evidence>
<keyword evidence="3" id="KW-0548">Nucleotidyltransferase</keyword>
<evidence type="ECO:0000313" key="9">
    <source>
        <dbReference type="Proteomes" id="UP000190135"/>
    </source>
</evidence>
<dbReference type="AlphaFoldDB" id="A0A1T4T4W7"/>
<dbReference type="GO" id="GO:0009360">
    <property type="term" value="C:DNA polymerase III complex"/>
    <property type="evidence" value="ECO:0007669"/>
    <property type="project" value="TreeGrafter"/>
</dbReference>
<dbReference type="Gene3D" id="1.10.8.60">
    <property type="match status" value="1"/>
</dbReference>